<dbReference type="InterPro" id="IPR040198">
    <property type="entry name" value="Fido_containing"/>
</dbReference>
<dbReference type="GO" id="GO:0005524">
    <property type="term" value="F:ATP binding"/>
    <property type="evidence" value="ECO:0007669"/>
    <property type="project" value="UniProtKB-KW"/>
</dbReference>
<dbReference type="Gene3D" id="1.25.40.10">
    <property type="entry name" value="Tetratricopeptide repeat domain"/>
    <property type="match status" value="1"/>
</dbReference>
<accession>A0A8D8S3I5</accession>
<dbReference type="InterPro" id="IPR036597">
    <property type="entry name" value="Fido-like_dom_sf"/>
</dbReference>
<feature type="glycosylation site" description="N-linked (GlcNAc...) asparagine" evidence="3">
    <location>
        <position position="247"/>
    </location>
</feature>
<keyword evidence="4" id="KW-0808">Transferase</keyword>
<dbReference type="GO" id="GO:0016740">
    <property type="term" value="F:transferase activity"/>
    <property type="evidence" value="ECO:0007669"/>
    <property type="project" value="UniProtKB-KW"/>
</dbReference>
<dbReference type="EMBL" id="HBUF01195493">
    <property type="protein sequence ID" value="CAG6659891.1"/>
    <property type="molecule type" value="Transcribed_RNA"/>
</dbReference>
<sequence length="331" mass="36772">MRSVPVVVVFVLGVLCSLGVHYLLCYLQGLSSHHDMVLHKTFSPIPYDGSDKYNNIPAPIILAEKHDLQHSSSNIEALGTISAAIEMKKTGKLDKALKLFEHAFAIAPQNADVLNAYGEFIEETQSDIISADKMYFKALISYPDHGQALVNRQRTALVVEELDRDFLRKIDDKRDKVSRIPESDPALCKAKKESYFQHIYHTVGIEGNSMSLAQTRSIVETRMAVGGKSIAEHNEILGLDLALKYINNTLINRVGDITVHDILEIHKRVLGFADPLASGMFRRTQVFVGGHIPPTPSHIIPLMDEFIAWLNSDSALRMHPLLSSVRGSKPG</sequence>
<dbReference type="PANTHER" id="PTHR13504:SF34">
    <property type="entry name" value="PROTEIN ADENYLYLTRANSFERASE FICD"/>
    <property type="match status" value="1"/>
</dbReference>
<dbReference type="SUPFAM" id="SSF48452">
    <property type="entry name" value="TPR-like"/>
    <property type="match status" value="1"/>
</dbReference>
<dbReference type="SUPFAM" id="SSF140931">
    <property type="entry name" value="Fic-like"/>
    <property type="match status" value="1"/>
</dbReference>
<name>A0A8D8S3I5_9HEMI</name>
<proteinExistence type="predicted"/>
<dbReference type="EMBL" id="HBUF01026941">
    <property type="protein sequence ID" value="CAG6613242.1"/>
    <property type="molecule type" value="Transcribed_RNA"/>
</dbReference>
<reference evidence="4" key="1">
    <citation type="submission" date="2021-05" db="EMBL/GenBank/DDBJ databases">
        <authorList>
            <person name="Alioto T."/>
            <person name="Alioto T."/>
            <person name="Gomez Garrido J."/>
        </authorList>
    </citation>
    <scope>NUCLEOTIDE SEQUENCE</scope>
</reference>
<evidence type="ECO:0000256" key="2">
    <source>
        <dbReference type="PIRSR" id="PIRSR640198-3"/>
    </source>
</evidence>
<evidence type="ECO:0000313" key="4">
    <source>
        <dbReference type="EMBL" id="CAG6659891.1"/>
    </source>
</evidence>
<protein>
    <submittedName>
        <fullName evidence="4">Adenosine monophosphate-protein transferase FICD homolog</fullName>
    </submittedName>
</protein>
<keyword evidence="1" id="KW-0067">ATP-binding</keyword>
<feature type="binding site" evidence="1">
    <location>
        <begin position="288"/>
        <end position="291"/>
    </location>
    <ligand>
        <name>ATP</name>
        <dbReference type="ChEBI" id="CHEBI:30616"/>
    </ligand>
</feature>
<keyword evidence="1" id="KW-0547">Nucleotide-binding</keyword>
<dbReference type="InterPro" id="IPR011990">
    <property type="entry name" value="TPR-like_helical_dom_sf"/>
</dbReference>
<dbReference type="PANTHER" id="PTHR13504">
    <property type="entry name" value="FIDO DOMAIN-CONTAINING PROTEIN DDB_G0283145"/>
    <property type="match status" value="1"/>
</dbReference>
<organism evidence="4">
    <name type="scientific">Cacopsylla melanoneura</name>
    <dbReference type="NCBI Taxonomy" id="428564"/>
    <lineage>
        <taxon>Eukaryota</taxon>
        <taxon>Metazoa</taxon>
        <taxon>Ecdysozoa</taxon>
        <taxon>Arthropoda</taxon>
        <taxon>Hexapoda</taxon>
        <taxon>Insecta</taxon>
        <taxon>Pterygota</taxon>
        <taxon>Neoptera</taxon>
        <taxon>Paraneoptera</taxon>
        <taxon>Hemiptera</taxon>
        <taxon>Sternorrhyncha</taxon>
        <taxon>Psylloidea</taxon>
        <taxon>Psyllidae</taxon>
        <taxon>Psyllinae</taxon>
        <taxon>Cacopsylla</taxon>
    </lineage>
</organism>
<evidence type="ECO:0000256" key="1">
    <source>
        <dbReference type="PIRSR" id="PIRSR640198-2"/>
    </source>
</evidence>
<feature type="site" description="Important for autoinhibition of adenylyltransferase activity" evidence="2">
    <location>
        <position position="206"/>
    </location>
</feature>
<dbReference type="Gene3D" id="1.10.3290.10">
    <property type="entry name" value="Fido-like domain"/>
    <property type="match status" value="1"/>
</dbReference>
<dbReference type="AlphaFoldDB" id="A0A8D8S3I5"/>
<evidence type="ECO:0000256" key="3">
    <source>
        <dbReference type="PIRSR" id="PIRSR640198-4"/>
    </source>
</evidence>